<accession>A0A7C9ET50</accession>
<name>A0A7C9ET50_OPUST</name>
<protein>
    <submittedName>
        <fullName evidence="1">Uncharacterized protein</fullName>
    </submittedName>
</protein>
<reference evidence="1" key="1">
    <citation type="journal article" date="2013" name="J. Plant Res.">
        <title>Effect of fungi and light on seed germination of three Opuntia species from semiarid lands of central Mexico.</title>
        <authorList>
            <person name="Delgado-Sanchez P."/>
            <person name="Jimenez-Bremont J.F."/>
            <person name="Guerrero-Gonzalez Mde L."/>
            <person name="Flores J."/>
        </authorList>
    </citation>
    <scope>NUCLEOTIDE SEQUENCE</scope>
    <source>
        <tissue evidence="1">Cladode</tissue>
    </source>
</reference>
<dbReference type="EMBL" id="GISG01261785">
    <property type="protein sequence ID" value="MBA4674166.1"/>
    <property type="molecule type" value="Transcribed_RNA"/>
</dbReference>
<dbReference type="EMBL" id="GISG01261784">
    <property type="protein sequence ID" value="MBA4674165.1"/>
    <property type="molecule type" value="Transcribed_RNA"/>
</dbReference>
<reference evidence="1" key="2">
    <citation type="submission" date="2020-07" db="EMBL/GenBank/DDBJ databases">
        <authorList>
            <person name="Vera ALvarez R."/>
            <person name="Arias-Moreno D.M."/>
            <person name="Jimenez-Jacinto V."/>
            <person name="Jimenez-Bremont J.F."/>
            <person name="Swaminathan K."/>
            <person name="Moose S.P."/>
            <person name="Guerrero-Gonzalez M.L."/>
            <person name="Marino-Ramirez L."/>
            <person name="Landsman D."/>
            <person name="Rodriguez-Kessler M."/>
            <person name="Delgado-Sanchez P."/>
        </authorList>
    </citation>
    <scope>NUCLEOTIDE SEQUENCE</scope>
    <source>
        <tissue evidence="1">Cladode</tissue>
    </source>
</reference>
<organism evidence="1">
    <name type="scientific">Opuntia streptacantha</name>
    <name type="common">Prickly pear cactus</name>
    <name type="synonym">Opuntia cardona</name>
    <dbReference type="NCBI Taxonomy" id="393608"/>
    <lineage>
        <taxon>Eukaryota</taxon>
        <taxon>Viridiplantae</taxon>
        <taxon>Streptophyta</taxon>
        <taxon>Embryophyta</taxon>
        <taxon>Tracheophyta</taxon>
        <taxon>Spermatophyta</taxon>
        <taxon>Magnoliopsida</taxon>
        <taxon>eudicotyledons</taxon>
        <taxon>Gunneridae</taxon>
        <taxon>Pentapetalae</taxon>
        <taxon>Caryophyllales</taxon>
        <taxon>Cactineae</taxon>
        <taxon>Cactaceae</taxon>
        <taxon>Opuntioideae</taxon>
        <taxon>Opuntia</taxon>
    </lineage>
</organism>
<evidence type="ECO:0000313" key="1">
    <source>
        <dbReference type="EMBL" id="MBA4674166.1"/>
    </source>
</evidence>
<dbReference type="AlphaFoldDB" id="A0A7C9ET50"/>
<sequence length="102" mass="11480">MGSSSFGISRVIPTLNIMANEFRQYVDPSVRKTRKTPMHAVLPPNCNCILFSKPNRRMSICSVLTQMGQIKFLNVASLQCRLNYLIKLSLFFVDSVVTGIKP</sequence>
<proteinExistence type="predicted"/>